<gene>
    <name evidence="12" type="primary">cysS</name>
    <name evidence="14" type="ORF">A3B10_01290</name>
</gene>
<dbReference type="Gene3D" id="3.40.50.620">
    <property type="entry name" value="HUPs"/>
    <property type="match status" value="1"/>
</dbReference>
<evidence type="ECO:0000313" key="15">
    <source>
        <dbReference type="Proteomes" id="UP000177281"/>
    </source>
</evidence>
<keyword evidence="10 12" id="KW-0648">Protein biosynthesis</keyword>
<evidence type="ECO:0000313" key="14">
    <source>
        <dbReference type="EMBL" id="OGE94472.1"/>
    </source>
</evidence>
<dbReference type="HAMAP" id="MF_00041">
    <property type="entry name" value="Cys_tRNA_synth"/>
    <property type="match status" value="1"/>
</dbReference>
<dbReference type="PANTHER" id="PTHR10890">
    <property type="entry name" value="CYSTEINYL-TRNA SYNTHETASE"/>
    <property type="match status" value="1"/>
</dbReference>
<dbReference type="Pfam" id="PF01406">
    <property type="entry name" value="tRNA-synt_1e"/>
    <property type="match status" value="1"/>
</dbReference>
<comment type="subunit">
    <text evidence="3 12">Monomer.</text>
</comment>
<dbReference type="CDD" id="cd00672">
    <property type="entry name" value="CysRS_core"/>
    <property type="match status" value="1"/>
</dbReference>
<feature type="binding site" evidence="12">
    <location>
        <position position="251"/>
    </location>
    <ligand>
        <name>Zn(2+)</name>
        <dbReference type="ChEBI" id="CHEBI:29105"/>
    </ligand>
</feature>
<comment type="catalytic activity">
    <reaction evidence="12">
        <text>tRNA(Cys) + L-cysteine + ATP = L-cysteinyl-tRNA(Cys) + AMP + diphosphate</text>
        <dbReference type="Rhea" id="RHEA:17773"/>
        <dbReference type="Rhea" id="RHEA-COMP:9661"/>
        <dbReference type="Rhea" id="RHEA-COMP:9679"/>
        <dbReference type="ChEBI" id="CHEBI:30616"/>
        <dbReference type="ChEBI" id="CHEBI:33019"/>
        <dbReference type="ChEBI" id="CHEBI:35235"/>
        <dbReference type="ChEBI" id="CHEBI:78442"/>
        <dbReference type="ChEBI" id="CHEBI:78517"/>
        <dbReference type="ChEBI" id="CHEBI:456215"/>
        <dbReference type="EC" id="6.1.1.16"/>
    </reaction>
</comment>
<dbReference type="Proteomes" id="UP000177281">
    <property type="component" value="Unassembled WGS sequence"/>
</dbReference>
<protein>
    <recommendedName>
        <fullName evidence="12">Cysteine--tRNA ligase</fullName>
        <ecNumber evidence="12">6.1.1.16</ecNumber>
    </recommendedName>
    <alternativeName>
        <fullName evidence="12">Cysteinyl-tRNA synthetase</fullName>
        <shortName evidence="12">CysRS</shortName>
    </alternativeName>
</protein>
<keyword evidence="8 12" id="KW-0862">Zinc</keyword>
<evidence type="ECO:0000256" key="8">
    <source>
        <dbReference type="ARBA" id="ARBA00022833"/>
    </source>
</evidence>
<dbReference type="SMART" id="SM00840">
    <property type="entry name" value="DALR_2"/>
    <property type="match status" value="1"/>
</dbReference>
<evidence type="ECO:0000256" key="10">
    <source>
        <dbReference type="ARBA" id="ARBA00022917"/>
    </source>
</evidence>
<dbReference type="SUPFAM" id="SSF52374">
    <property type="entry name" value="Nucleotidylyl transferase"/>
    <property type="match status" value="1"/>
</dbReference>
<keyword evidence="4 12" id="KW-0963">Cytoplasm</keyword>
<evidence type="ECO:0000256" key="5">
    <source>
        <dbReference type="ARBA" id="ARBA00022598"/>
    </source>
</evidence>
<dbReference type="EC" id="6.1.1.16" evidence="12"/>
<evidence type="ECO:0000256" key="2">
    <source>
        <dbReference type="ARBA" id="ARBA00005594"/>
    </source>
</evidence>
<dbReference type="NCBIfam" id="TIGR00435">
    <property type="entry name" value="cysS"/>
    <property type="match status" value="1"/>
</dbReference>
<dbReference type="Pfam" id="PF09190">
    <property type="entry name" value="DALR_2"/>
    <property type="match status" value="1"/>
</dbReference>
<dbReference type="GO" id="GO:0006423">
    <property type="term" value="P:cysteinyl-tRNA aminoacylation"/>
    <property type="evidence" value="ECO:0007669"/>
    <property type="project" value="UniProtKB-UniRule"/>
</dbReference>
<feature type="domain" description="Cysteinyl-tRNA synthetase class Ia DALR" evidence="13">
    <location>
        <begin position="353"/>
        <end position="405"/>
    </location>
</feature>
<accession>A0A1F5PXP0</accession>
<organism evidence="14 15">
    <name type="scientific">Candidatus Doudnabacteria bacterium RIFCSPLOWO2_01_FULL_44_21</name>
    <dbReference type="NCBI Taxonomy" id="1817841"/>
    <lineage>
        <taxon>Bacteria</taxon>
        <taxon>Candidatus Doudnaibacteriota</taxon>
    </lineage>
</organism>
<dbReference type="STRING" id="1817841.A3B10_01290"/>
<comment type="caution">
    <text evidence="14">The sequence shown here is derived from an EMBL/GenBank/DDBJ whole genome shotgun (WGS) entry which is preliminary data.</text>
</comment>
<dbReference type="InterPro" id="IPR015803">
    <property type="entry name" value="Cys-tRNA-ligase"/>
</dbReference>
<comment type="subcellular location">
    <subcellularLocation>
        <location evidence="1 12">Cytoplasm</location>
    </subcellularLocation>
</comment>
<evidence type="ECO:0000256" key="3">
    <source>
        <dbReference type="ARBA" id="ARBA00011245"/>
    </source>
</evidence>
<feature type="binding site" evidence="12">
    <location>
        <position position="222"/>
    </location>
    <ligand>
        <name>Zn(2+)</name>
        <dbReference type="ChEBI" id="CHEBI:29105"/>
    </ligand>
</feature>
<dbReference type="InterPro" id="IPR009080">
    <property type="entry name" value="tRNAsynth_Ia_anticodon-bd"/>
</dbReference>
<dbReference type="GO" id="GO:0004817">
    <property type="term" value="F:cysteine-tRNA ligase activity"/>
    <property type="evidence" value="ECO:0007669"/>
    <property type="project" value="UniProtKB-UniRule"/>
</dbReference>
<evidence type="ECO:0000256" key="4">
    <source>
        <dbReference type="ARBA" id="ARBA00022490"/>
    </source>
</evidence>
<feature type="binding site" evidence="12">
    <location>
        <position position="282"/>
    </location>
    <ligand>
        <name>ATP</name>
        <dbReference type="ChEBI" id="CHEBI:30616"/>
    </ligand>
</feature>
<keyword evidence="5 12" id="KW-0436">Ligase</keyword>
<dbReference type="InterPro" id="IPR024909">
    <property type="entry name" value="Cys-tRNA/MSH_ligase"/>
</dbReference>
<evidence type="ECO:0000256" key="9">
    <source>
        <dbReference type="ARBA" id="ARBA00022840"/>
    </source>
</evidence>
<keyword evidence="7 12" id="KW-0547">Nucleotide-binding</keyword>
<feature type="short sequence motif" description="'HIGH' region" evidence="12">
    <location>
        <begin position="29"/>
        <end position="39"/>
    </location>
</feature>
<evidence type="ECO:0000256" key="7">
    <source>
        <dbReference type="ARBA" id="ARBA00022741"/>
    </source>
</evidence>
<dbReference type="SUPFAM" id="SSF47323">
    <property type="entry name" value="Anticodon-binding domain of a subclass of class I aminoacyl-tRNA synthetases"/>
    <property type="match status" value="1"/>
</dbReference>
<dbReference type="Gene3D" id="1.20.120.1910">
    <property type="entry name" value="Cysteine-tRNA ligase, C-terminal anti-codon recognition domain"/>
    <property type="match status" value="1"/>
</dbReference>
<keyword evidence="9 12" id="KW-0067">ATP-binding</keyword>
<sequence>MKLFNSLTHKLEEFKPIKPAEVGFYICGPTVYDYAHIGNLRSMILGDLIRRVLEYNYFQVKQVMNITDVGHLTSDSDTGSDKMEKNATTAEEVYAVAKKFTKSFLSDLHALNIKSPEVMPKASEHIAEQIEMIQALIKKGFAYESDEAVYFDVSKFTSYNQLTGQNLDEMMLGARQEVVKDPKKKNPIDFVLWFKLVGRYENHILRWDSPWGVGFPGWHIECSAMSSKYLGQPFDIHAGGVDLKFPHHTNEIAQSEAADGSKLANFWMHGEHMLIDNSRMAKSEGNFITLITLIEKGFNPLAFRYLVLTSHYRSKLNFSYDSLIGAQNALNNLYEELSSFDEPKVGCAQFEQDFLEAINNDLNTPKALAIVWDLLKTEEFPTSAKAQTLFKFDEVLGLKLKETWQKTKKIPAEVKKLIIDRETARKAKNFKQSDLLRAKIEKQGYLLEDTIDGYKLKKKF</sequence>
<evidence type="ECO:0000256" key="6">
    <source>
        <dbReference type="ARBA" id="ARBA00022723"/>
    </source>
</evidence>
<dbReference type="InterPro" id="IPR014729">
    <property type="entry name" value="Rossmann-like_a/b/a_fold"/>
</dbReference>
<comment type="cofactor">
    <cofactor evidence="12">
        <name>Zn(2+)</name>
        <dbReference type="ChEBI" id="CHEBI:29105"/>
    </cofactor>
    <text evidence="12">Binds 1 zinc ion per subunit.</text>
</comment>
<dbReference type="PRINTS" id="PR00983">
    <property type="entry name" value="TRNASYNTHCYS"/>
</dbReference>
<comment type="similarity">
    <text evidence="2 12">Belongs to the class-I aminoacyl-tRNA synthetase family.</text>
</comment>
<evidence type="ECO:0000256" key="11">
    <source>
        <dbReference type="ARBA" id="ARBA00023146"/>
    </source>
</evidence>
<keyword evidence="6 12" id="KW-0479">Metal-binding</keyword>
<keyword evidence="11 12" id="KW-0030">Aminoacyl-tRNA synthetase</keyword>
<dbReference type="GO" id="GO:0005829">
    <property type="term" value="C:cytosol"/>
    <property type="evidence" value="ECO:0007669"/>
    <property type="project" value="TreeGrafter"/>
</dbReference>
<evidence type="ECO:0000259" key="13">
    <source>
        <dbReference type="SMART" id="SM00840"/>
    </source>
</evidence>
<dbReference type="GO" id="GO:0008270">
    <property type="term" value="F:zinc ion binding"/>
    <property type="evidence" value="ECO:0007669"/>
    <property type="project" value="UniProtKB-UniRule"/>
</dbReference>
<dbReference type="PANTHER" id="PTHR10890:SF3">
    <property type="entry name" value="CYSTEINE--TRNA LIGASE, CYTOPLASMIC"/>
    <property type="match status" value="1"/>
</dbReference>
<feature type="binding site" evidence="12">
    <location>
        <position position="27"/>
    </location>
    <ligand>
        <name>Zn(2+)</name>
        <dbReference type="ChEBI" id="CHEBI:29105"/>
    </ligand>
</feature>
<dbReference type="InterPro" id="IPR032678">
    <property type="entry name" value="tRNA-synt_1_cat_dom"/>
</dbReference>
<dbReference type="GO" id="GO:0005524">
    <property type="term" value="F:ATP binding"/>
    <property type="evidence" value="ECO:0007669"/>
    <property type="project" value="UniProtKB-UniRule"/>
</dbReference>
<name>A0A1F5PXP0_9BACT</name>
<reference evidence="14 15" key="1">
    <citation type="journal article" date="2016" name="Nat. Commun.">
        <title>Thousands of microbial genomes shed light on interconnected biogeochemical processes in an aquifer system.</title>
        <authorList>
            <person name="Anantharaman K."/>
            <person name="Brown C.T."/>
            <person name="Hug L.A."/>
            <person name="Sharon I."/>
            <person name="Castelle C.J."/>
            <person name="Probst A.J."/>
            <person name="Thomas B.C."/>
            <person name="Singh A."/>
            <person name="Wilkins M.J."/>
            <person name="Karaoz U."/>
            <person name="Brodie E.L."/>
            <person name="Williams K.H."/>
            <person name="Hubbard S.S."/>
            <person name="Banfield J.F."/>
        </authorList>
    </citation>
    <scope>NUCLEOTIDE SEQUENCE [LARGE SCALE GENOMIC DNA]</scope>
</reference>
<feature type="binding site" evidence="12">
    <location>
        <position position="247"/>
    </location>
    <ligand>
        <name>Zn(2+)</name>
        <dbReference type="ChEBI" id="CHEBI:29105"/>
    </ligand>
</feature>
<evidence type="ECO:0000256" key="12">
    <source>
        <dbReference type="HAMAP-Rule" id="MF_00041"/>
    </source>
</evidence>
<dbReference type="InterPro" id="IPR015273">
    <property type="entry name" value="Cys-tRNA-synt_Ia_DALR"/>
</dbReference>
<dbReference type="AlphaFoldDB" id="A0A1F5PXP0"/>
<proteinExistence type="inferred from homology"/>
<evidence type="ECO:0000256" key="1">
    <source>
        <dbReference type="ARBA" id="ARBA00004496"/>
    </source>
</evidence>
<dbReference type="EMBL" id="MFFB01000018">
    <property type="protein sequence ID" value="OGE94472.1"/>
    <property type="molecule type" value="Genomic_DNA"/>
</dbReference>
<feature type="short sequence motif" description="'KMSKS' region" evidence="12">
    <location>
        <begin position="279"/>
        <end position="283"/>
    </location>
</feature>